<name>A0AAD6TKK6_9AGAR</name>
<keyword evidence="2" id="KW-1185">Reference proteome</keyword>
<organism evidence="1 2">
    <name type="scientific">Mycena alexandri</name>
    <dbReference type="NCBI Taxonomy" id="1745969"/>
    <lineage>
        <taxon>Eukaryota</taxon>
        <taxon>Fungi</taxon>
        <taxon>Dikarya</taxon>
        <taxon>Basidiomycota</taxon>
        <taxon>Agaricomycotina</taxon>
        <taxon>Agaricomycetes</taxon>
        <taxon>Agaricomycetidae</taxon>
        <taxon>Agaricales</taxon>
        <taxon>Marasmiineae</taxon>
        <taxon>Mycenaceae</taxon>
        <taxon>Mycena</taxon>
    </lineage>
</organism>
<dbReference type="AlphaFoldDB" id="A0AAD6TKK6"/>
<comment type="caution">
    <text evidence="1">The sequence shown here is derived from an EMBL/GenBank/DDBJ whole genome shotgun (WGS) entry which is preliminary data.</text>
</comment>
<sequence length="718" mass="79594">MKDIIYAPVIPVVSYLKPIRTWAASLLNRWKSHPDAQTLDPSEKARLGLDIDLPVDTPPPSTDTQSTPKILHRTAELARDFQEFEDALITETGDDHSRIFRALDKIEAWKTEAEPLTAQCIRDLLYSLLRAQYTPSRSLLAAEVEQRINNIVKEFPSHSHMQRRVTSLSYYTPLEHEPFIRLTFRDKNALPDANHQMSLFGSETRDDRTWEDVALETNTMGPMNVLLQQFISIANPQHRHPLAPLTNFSFASTPDPFCTSSYLGKTGEEVQELTNRLWEVTTGRFIQGQVRDLPITEGNIVYYNRGHFSRTSVQDLTMKQPRERTLPPSCVPPAHWIRPSKPPGGEDVWECLPSLLFVGSGHDLYPGVISPPAIASHVYVPRSFERLGIYPHAAYREEVTEDSTPVKWEPPLTSEQALALLGRAIQYEVPVVPQPPLPPNARPKKKRRKAPPPVYWGVVWGVDPDALVLRVFTGGQYQETSIALTVGGPCEVPSTKVDTKLPFTPKWVGALALVDDAPEEIPTPPVPEAQTVDRLPGILETKSPQFEVGIDGSCVILAGELAIHGIDSYAVEKIQNCKPGIWQGGRSVEENKFAIWVRWLREGSIDLSQPLENFVTELEDDTIVATFTWTRVANVSVDGGTMTILAEGMTSPDAIFAPTGDDDGDVDGFINYIALHGAEEDSFHIPGGVSSYTGGDGGFDVYTASDSDGKVVAVKVTE</sequence>
<reference evidence="1" key="1">
    <citation type="submission" date="2023-03" db="EMBL/GenBank/DDBJ databases">
        <title>Massive genome expansion in bonnet fungi (Mycena s.s.) driven by repeated elements and novel gene families across ecological guilds.</title>
        <authorList>
            <consortium name="Lawrence Berkeley National Laboratory"/>
            <person name="Harder C.B."/>
            <person name="Miyauchi S."/>
            <person name="Viragh M."/>
            <person name="Kuo A."/>
            <person name="Thoen E."/>
            <person name="Andreopoulos B."/>
            <person name="Lu D."/>
            <person name="Skrede I."/>
            <person name="Drula E."/>
            <person name="Henrissat B."/>
            <person name="Morin E."/>
            <person name="Kohler A."/>
            <person name="Barry K."/>
            <person name="LaButti K."/>
            <person name="Morin E."/>
            <person name="Salamov A."/>
            <person name="Lipzen A."/>
            <person name="Mereny Z."/>
            <person name="Hegedus B."/>
            <person name="Baldrian P."/>
            <person name="Stursova M."/>
            <person name="Weitz H."/>
            <person name="Taylor A."/>
            <person name="Grigoriev I.V."/>
            <person name="Nagy L.G."/>
            <person name="Martin F."/>
            <person name="Kauserud H."/>
        </authorList>
    </citation>
    <scope>NUCLEOTIDE SEQUENCE</scope>
    <source>
        <strain evidence="1">CBHHK200</strain>
    </source>
</reference>
<evidence type="ECO:0000313" key="2">
    <source>
        <dbReference type="Proteomes" id="UP001218188"/>
    </source>
</evidence>
<gene>
    <name evidence="1" type="ORF">C8F04DRAFT_1387523</name>
</gene>
<dbReference type="Proteomes" id="UP001218188">
    <property type="component" value="Unassembled WGS sequence"/>
</dbReference>
<evidence type="ECO:0000313" key="1">
    <source>
        <dbReference type="EMBL" id="KAJ7047025.1"/>
    </source>
</evidence>
<accession>A0AAD6TKK6</accession>
<proteinExistence type="predicted"/>
<dbReference type="EMBL" id="JARJCM010000002">
    <property type="protein sequence ID" value="KAJ7047025.1"/>
    <property type="molecule type" value="Genomic_DNA"/>
</dbReference>
<protein>
    <submittedName>
        <fullName evidence="1">Uncharacterized protein</fullName>
    </submittedName>
</protein>